<gene>
    <name evidence="23" type="ORF">CCY01nite_12520</name>
</gene>
<evidence type="ECO:0000256" key="16">
    <source>
        <dbReference type="ARBA" id="ARBA00023204"/>
    </source>
</evidence>
<keyword evidence="4" id="KW-0808">Transferase</keyword>
<dbReference type="Proteomes" id="UP000321436">
    <property type="component" value="Unassembled WGS sequence"/>
</dbReference>
<proteinExistence type="predicted"/>
<evidence type="ECO:0000256" key="17">
    <source>
        <dbReference type="ARBA" id="ARBA00023211"/>
    </source>
</evidence>
<dbReference type="Pfam" id="PF13298">
    <property type="entry name" value="LigD_N"/>
    <property type="match status" value="1"/>
</dbReference>
<dbReference type="NCBIfam" id="TIGR02779">
    <property type="entry name" value="NHEJ_ligase_lig"/>
    <property type="match status" value="1"/>
</dbReference>
<keyword evidence="11" id="KW-0269">Exonuclease</keyword>
<evidence type="ECO:0000256" key="15">
    <source>
        <dbReference type="ARBA" id="ARBA00023172"/>
    </source>
</evidence>
<sequence length="879" mass="99675">MSLTAYNKKRDFKKTAEPKSSRKKKTDEHIFVIQRHHASRLHYDFRLEMNGALKSWAVPKGPSLNPQDKRLAMEVEDHPYDYKDFEGEIPPGNYGAGYVYIWDKGTYELLDDKGNDFDRQALKEWKAGSLKVVLHGKKLKGEFALVKMKGREENTWLLIKHRDRYAKDEYNSEDYTPKRVKDKLKGTANNKAAEKKGTASKRASAPAKKKAAPAKTASKKKSGDEQMKEFYSPMLTTLVDEPFEREGWVYETKWDGYRAIANVKNGKASLYSRNRLSFDEVYKTVVNAVEKIPHNVVLDGEVVVLGTNGRSDFQALQNYKTTRKGKLTYQVFDLLHLDGHDLEDLTLLERKALLQEIVKQLKDPVVKYSAHTDKGMKLFEDAAKAGWEGIIAKNGESNYVEGARSLNWLKIKVLNRQEAIICGYTEPRGSRKKMGALILGVYEDGRLRYVGHCGGGFNHQSLKDMYERLQPYRRDTSPFSEKVKTNMPVNWVEPKLVCEVKFSEWTGEGIFRQPIFVAMRDDKPAKEVKKELPKDLNMVTGTKARTPKAAAKSAKAPASAKRKAKPSAKGAAKEGKNAAGTSERSLRLNNQSVALTNQQKIYWPKEKITKGQLIDYYLSVADHMLPYLKDRPQSLHRYPNGINGMSFYQKDLDTETIPSWLKTTPVLAESTGKEVDYLICNNTATLIYMANLGCIEINPWLSRISKPDHPDYIVIDLDPEDIAFRHVVDTANVVHEILEGYGIESFAKTSGASGMHIYIPTGAKYEYETCRLFAEFIAKEAHAKLPDLTSVVRAKSKRQKKVYIDFLQNSRGQTVAAPYSARPRPGATVSTPLQWKEVNAKLDIKNFHIGNTMQRLEKHGDLWAGMSKVKNDLRVVLKK</sequence>
<evidence type="ECO:0000256" key="5">
    <source>
        <dbReference type="ARBA" id="ARBA00022695"/>
    </source>
</evidence>
<dbReference type="PANTHER" id="PTHR42705">
    <property type="entry name" value="BIFUNCTIONAL NON-HOMOLOGOUS END JOINING PROTEIN LIGD"/>
    <property type="match status" value="1"/>
</dbReference>
<dbReference type="GO" id="GO:0005524">
    <property type="term" value="F:ATP binding"/>
    <property type="evidence" value="ECO:0007669"/>
    <property type="project" value="UniProtKB-KW"/>
</dbReference>
<keyword evidence="7" id="KW-0479">Metal-binding</keyword>
<dbReference type="EC" id="6.5.1.1" evidence="2"/>
<evidence type="ECO:0000256" key="4">
    <source>
        <dbReference type="ARBA" id="ARBA00022679"/>
    </source>
</evidence>
<evidence type="ECO:0000313" key="23">
    <source>
        <dbReference type="EMBL" id="GEP94992.1"/>
    </source>
</evidence>
<dbReference type="Pfam" id="PF04679">
    <property type="entry name" value="DNA_ligase_A_C"/>
    <property type="match status" value="1"/>
</dbReference>
<keyword evidence="12" id="KW-0067">ATP-binding</keyword>
<keyword evidence="16" id="KW-0234">DNA repair</keyword>
<dbReference type="InterPro" id="IPR014144">
    <property type="entry name" value="LigD_PE_domain"/>
</dbReference>
<feature type="domain" description="ATP-dependent DNA ligase family profile" evidence="22">
    <location>
        <begin position="320"/>
        <end position="455"/>
    </location>
</feature>
<evidence type="ECO:0000256" key="21">
    <source>
        <dbReference type="SAM" id="MobiDB-lite"/>
    </source>
</evidence>
<evidence type="ECO:0000256" key="9">
    <source>
        <dbReference type="ARBA" id="ARBA00022763"/>
    </source>
</evidence>
<dbReference type="GO" id="GO:0003887">
    <property type="term" value="F:DNA-directed DNA polymerase activity"/>
    <property type="evidence" value="ECO:0007669"/>
    <property type="project" value="UniProtKB-KW"/>
</dbReference>
<keyword evidence="9" id="KW-0227">DNA damage</keyword>
<dbReference type="InterPro" id="IPR012309">
    <property type="entry name" value="DNA_ligase_ATP-dep_C"/>
</dbReference>
<dbReference type="InterPro" id="IPR014143">
    <property type="entry name" value="NHEJ_ligase_prk"/>
</dbReference>
<evidence type="ECO:0000256" key="7">
    <source>
        <dbReference type="ARBA" id="ARBA00022723"/>
    </source>
</evidence>
<evidence type="ECO:0000256" key="19">
    <source>
        <dbReference type="ARBA" id="ARBA00029943"/>
    </source>
</evidence>
<evidence type="ECO:0000256" key="3">
    <source>
        <dbReference type="ARBA" id="ARBA00022598"/>
    </source>
</evidence>
<evidence type="ECO:0000256" key="18">
    <source>
        <dbReference type="ARBA" id="ARBA00023268"/>
    </source>
</evidence>
<dbReference type="GO" id="GO:0006310">
    <property type="term" value="P:DNA recombination"/>
    <property type="evidence" value="ECO:0007669"/>
    <property type="project" value="UniProtKB-KW"/>
</dbReference>
<keyword evidence="24" id="KW-1185">Reference proteome</keyword>
<dbReference type="GO" id="GO:0003677">
    <property type="term" value="F:DNA binding"/>
    <property type="evidence" value="ECO:0007669"/>
    <property type="project" value="UniProtKB-KW"/>
</dbReference>
<evidence type="ECO:0000256" key="6">
    <source>
        <dbReference type="ARBA" id="ARBA00022722"/>
    </source>
</evidence>
<dbReference type="SUPFAM" id="SSF50249">
    <property type="entry name" value="Nucleic acid-binding proteins"/>
    <property type="match status" value="1"/>
</dbReference>
<dbReference type="PANTHER" id="PTHR42705:SF2">
    <property type="entry name" value="BIFUNCTIONAL NON-HOMOLOGOUS END JOINING PROTEIN LIGD"/>
    <property type="match status" value="1"/>
</dbReference>
<keyword evidence="3 23" id="KW-0436">Ligase</keyword>
<dbReference type="Gene3D" id="3.90.920.10">
    <property type="entry name" value="DNA primase, PRIM domain"/>
    <property type="match status" value="1"/>
</dbReference>
<feature type="compositionally biased region" description="Basic and acidic residues" evidence="21">
    <location>
        <begin position="176"/>
        <end position="185"/>
    </location>
</feature>
<keyword evidence="13" id="KW-0239">DNA-directed DNA polymerase</keyword>
<accession>A0A512RH13</accession>
<dbReference type="NCBIfam" id="TIGR02778">
    <property type="entry name" value="ligD_pol"/>
    <property type="match status" value="1"/>
</dbReference>
<feature type="region of interest" description="Disordered" evidence="21">
    <location>
        <begin position="176"/>
        <end position="225"/>
    </location>
</feature>
<dbReference type="Pfam" id="PF21686">
    <property type="entry name" value="LigD_Prim-Pol"/>
    <property type="match status" value="1"/>
</dbReference>
<feature type="compositionally biased region" description="Low complexity" evidence="21">
    <location>
        <begin position="545"/>
        <end position="559"/>
    </location>
</feature>
<evidence type="ECO:0000256" key="13">
    <source>
        <dbReference type="ARBA" id="ARBA00022932"/>
    </source>
</evidence>
<evidence type="ECO:0000256" key="8">
    <source>
        <dbReference type="ARBA" id="ARBA00022741"/>
    </source>
</evidence>
<evidence type="ECO:0000256" key="1">
    <source>
        <dbReference type="ARBA" id="ARBA00001936"/>
    </source>
</evidence>
<feature type="region of interest" description="Disordered" evidence="21">
    <location>
        <begin position="1"/>
        <end position="27"/>
    </location>
</feature>
<comment type="caution">
    <text evidence="23">The sequence shown here is derived from an EMBL/GenBank/DDBJ whole genome shotgun (WGS) entry which is preliminary data.</text>
</comment>
<dbReference type="NCBIfam" id="TIGR02777">
    <property type="entry name" value="LigD_PE_dom"/>
    <property type="match status" value="1"/>
</dbReference>
<dbReference type="Pfam" id="PF01068">
    <property type="entry name" value="DNA_ligase_A_M"/>
    <property type="match status" value="1"/>
</dbReference>
<name>A0A512RH13_9BACT</name>
<dbReference type="GO" id="GO:0003910">
    <property type="term" value="F:DNA ligase (ATP) activity"/>
    <property type="evidence" value="ECO:0007669"/>
    <property type="project" value="UniProtKB-EC"/>
</dbReference>
<evidence type="ECO:0000259" key="22">
    <source>
        <dbReference type="PROSITE" id="PS50160"/>
    </source>
</evidence>
<keyword evidence="18" id="KW-0511">Multifunctional enzyme</keyword>
<dbReference type="InterPro" id="IPR014146">
    <property type="entry name" value="LigD_ligase_dom"/>
</dbReference>
<dbReference type="RefSeq" id="WP_146858872.1">
    <property type="nucleotide sequence ID" value="NZ_BKAU01000001.1"/>
</dbReference>
<evidence type="ECO:0000313" key="24">
    <source>
        <dbReference type="Proteomes" id="UP000321436"/>
    </source>
</evidence>
<keyword evidence="14" id="KW-0238">DNA-binding</keyword>
<reference evidence="23 24" key="1">
    <citation type="submission" date="2019-07" db="EMBL/GenBank/DDBJ databases">
        <title>Whole genome shotgun sequence of Chitinophaga cymbidii NBRC 109752.</title>
        <authorList>
            <person name="Hosoyama A."/>
            <person name="Uohara A."/>
            <person name="Ohji S."/>
            <person name="Ichikawa N."/>
        </authorList>
    </citation>
    <scope>NUCLEOTIDE SEQUENCE [LARGE SCALE GENOMIC DNA]</scope>
    <source>
        <strain evidence="23 24">NBRC 109752</strain>
    </source>
</reference>
<dbReference type="OrthoDB" id="9802472at2"/>
<dbReference type="PROSITE" id="PS50160">
    <property type="entry name" value="DNA_LIGASE_A3"/>
    <property type="match status" value="1"/>
</dbReference>
<evidence type="ECO:0000256" key="2">
    <source>
        <dbReference type="ARBA" id="ARBA00012727"/>
    </source>
</evidence>
<dbReference type="InterPro" id="IPR052171">
    <property type="entry name" value="NHEJ_LigD"/>
</dbReference>
<dbReference type="InterPro" id="IPR014145">
    <property type="entry name" value="LigD_pol_dom"/>
</dbReference>
<protein>
    <recommendedName>
        <fullName evidence="2">DNA ligase (ATP)</fullName>
        <ecNumber evidence="2">6.5.1.1</ecNumber>
    </recommendedName>
    <alternativeName>
        <fullName evidence="19">NHEJ DNA polymerase</fullName>
    </alternativeName>
</protein>
<comment type="catalytic activity">
    <reaction evidence="20">
        <text>ATP + (deoxyribonucleotide)n-3'-hydroxyl + 5'-phospho-(deoxyribonucleotide)m = (deoxyribonucleotide)n+m + AMP + diphosphate.</text>
        <dbReference type="EC" id="6.5.1.1"/>
    </reaction>
</comment>
<dbReference type="CDD" id="cd07906">
    <property type="entry name" value="Adenylation_DNA_ligase_LigD_LigC"/>
    <property type="match status" value="1"/>
</dbReference>
<evidence type="ECO:0000256" key="11">
    <source>
        <dbReference type="ARBA" id="ARBA00022839"/>
    </source>
</evidence>
<dbReference type="InterPro" id="IPR012310">
    <property type="entry name" value="DNA_ligase_ATP-dep_cent"/>
</dbReference>
<dbReference type="GO" id="GO:0004527">
    <property type="term" value="F:exonuclease activity"/>
    <property type="evidence" value="ECO:0007669"/>
    <property type="project" value="UniProtKB-KW"/>
</dbReference>
<evidence type="ECO:0000256" key="20">
    <source>
        <dbReference type="ARBA" id="ARBA00034003"/>
    </source>
</evidence>
<comment type="cofactor">
    <cofactor evidence="1">
        <name>Mn(2+)</name>
        <dbReference type="ChEBI" id="CHEBI:29035"/>
    </cofactor>
</comment>
<dbReference type="NCBIfam" id="TIGR02776">
    <property type="entry name" value="NHEJ_ligase_prk"/>
    <property type="match status" value="1"/>
</dbReference>
<organism evidence="23 24">
    <name type="scientific">Chitinophaga cymbidii</name>
    <dbReference type="NCBI Taxonomy" id="1096750"/>
    <lineage>
        <taxon>Bacteria</taxon>
        <taxon>Pseudomonadati</taxon>
        <taxon>Bacteroidota</taxon>
        <taxon>Chitinophagia</taxon>
        <taxon>Chitinophagales</taxon>
        <taxon>Chitinophagaceae</taxon>
        <taxon>Chitinophaga</taxon>
    </lineage>
</organism>
<dbReference type="GO" id="GO:0006281">
    <property type="term" value="P:DNA repair"/>
    <property type="evidence" value="ECO:0007669"/>
    <property type="project" value="UniProtKB-KW"/>
</dbReference>
<dbReference type="AlphaFoldDB" id="A0A512RH13"/>
<feature type="region of interest" description="Disordered" evidence="21">
    <location>
        <begin position="545"/>
        <end position="585"/>
    </location>
</feature>
<dbReference type="CDD" id="cd07971">
    <property type="entry name" value="OBF_DNA_ligase_LigD"/>
    <property type="match status" value="1"/>
</dbReference>
<dbReference type="GO" id="GO:0046872">
    <property type="term" value="F:metal ion binding"/>
    <property type="evidence" value="ECO:0007669"/>
    <property type="project" value="UniProtKB-KW"/>
</dbReference>
<keyword evidence="8" id="KW-0547">Nucleotide-binding</keyword>
<dbReference type="EMBL" id="BKAU01000001">
    <property type="protein sequence ID" value="GEP94992.1"/>
    <property type="molecule type" value="Genomic_DNA"/>
</dbReference>
<evidence type="ECO:0000256" key="14">
    <source>
        <dbReference type="ARBA" id="ARBA00023125"/>
    </source>
</evidence>
<keyword evidence="17" id="KW-0464">Manganese</keyword>
<feature type="compositionally biased region" description="Basic residues" evidence="21">
    <location>
        <begin position="207"/>
        <end position="220"/>
    </location>
</feature>
<evidence type="ECO:0000256" key="12">
    <source>
        <dbReference type="ARBA" id="ARBA00022840"/>
    </source>
</evidence>
<keyword evidence="10" id="KW-0378">Hydrolase</keyword>
<keyword evidence="5" id="KW-0548">Nucleotidyltransferase</keyword>
<feature type="compositionally biased region" description="Basic and acidic residues" evidence="21">
    <location>
        <begin position="13"/>
        <end position="27"/>
    </location>
</feature>
<dbReference type="SUPFAM" id="SSF56091">
    <property type="entry name" value="DNA ligase/mRNA capping enzyme, catalytic domain"/>
    <property type="match status" value="1"/>
</dbReference>
<dbReference type="InterPro" id="IPR012340">
    <property type="entry name" value="NA-bd_OB-fold"/>
</dbReference>
<dbReference type="Gene3D" id="3.30.470.30">
    <property type="entry name" value="DNA ligase/mRNA capping enzyme"/>
    <property type="match status" value="1"/>
</dbReference>
<dbReference type="Gene3D" id="2.40.50.140">
    <property type="entry name" value="Nucleic acid-binding proteins"/>
    <property type="match status" value="1"/>
</dbReference>
<dbReference type="CDD" id="cd04865">
    <property type="entry name" value="LigD_Pol_like_2"/>
    <property type="match status" value="1"/>
</dbReference>
<keyword evidence="6" id="KW-0540">Nuclease</keyword>
<keyword evidence="15" id="KW-0233">DNA recombination</keyword>
<dbReference type="Gene3D" id="3.30.1490.70">
    <property type="match status" value="1"/>
</dbReference>
<evidence type="ECO:0000256" key="10">
    <source>
        <dbReference type="ARBA" id="ARBA00022801"/>
    </source>
</evidence>